<dbReference type="PANTHER" id="PTHR33490:SF3">
    <property type="entry name" value="CONSERVED INTEGRAL MEMBRANE PROTEIN"/>
    <property type="match status" value="1"/>
</dbReference>
<dbReference type="InterPro" id="IPR002931">
    <property type="entry name" value="Transglutaminase-like"/>
</dbReference>
<evidence type="ECO:0000313" key="3">
    <source>
        <dbReference type="EMBL" id="QDT06656.1"/>
    </source>
</evidence>
<dbReference type="Pfam" id="PF01841">
    <property type="entry name" value="Transglut_core"/>
    <property type="match status" value="1"/>
</dbReference>
<feature type="region of interest" description="Disordered" evidence="1">
    <location>
        <begin position="85"/>
        <end position="116"/>
    </location>
</feature>
<reference evidence="3 4" key="1">
    <citation type="submission" date="2019-02" db="EMBL/GenBank/DDBJ databases">
        <title>Deep-cultivation of Planctomycetes and their phenomic and genomic characterization uncovers novel biology.</title>
        <authorList>
            <person name="Wiegand S."/>
            <person name="Jogler M."/>
            <person name="Boedeker C."/>
            <person name="Pinto D."/>
            <person name="Vollmers J."/>
            <person name="Rivas-Marin E."/>
            <person name="Kohn T."/>
            <person name="Peeters S.H."/>
            <person name="Heuer A."/>
            <person name="Rast P."/>
            <person name="Oberbeckmann S."/>
            <person name="Bunk B."/>
            <person name="Jeske O."/>
            <person name="Meyerdierks A."/>
            <person name="Storesund J.E."/>
            <person name="Kallscheuer N."/>
            <person name="Luecker S."/>
            <person name="Lage O.M."/>
            <person name="Pohl T."/>
            <person name="Merkel B.J."/>
            <person name="Hornburger P."/>
            <person name="Mueller R.-W."/>
            <person name="Bruemmer F."/>
            <person name="Labrenz M."/>
            <person name="Spormann A.M."/>
            <person name="Op den Camp H."/>
            <person name="Overmann J."/>
            <person name="Amann R."/>
            <person name="Jetten M.S.M."/>
            <person name="Mascher T."/>
            <person name="Medema M.H."/>
            <person name="Devos D.P."/>
            <person name="Kaster A.-K."/>
            <person name="Ovreas L."/>
            <person name="Rohde M."/>
            <person name="Galperin M.Y."/>
            <person name="Jogler C."/>
        </authorList>
    </citation>
    <scope>NUCLEOTIDE SEQUENCE [LARGE SCALE GENOMIC DNA]</scope>
    <source>
        <strain evidence="3 4">K22_7</strain>
    </source>
</reference>
<dbReference type="Proteomes" id="UP000318538">
    <property type="component" value="Chromosome"/>
</dbReference>
<name>A0A517NHP2_9BACT</name>
<accession>A0A517NHP2</accession>
<proteinExistence type="predicted"/>
<dbReference type="AlphaFoldDB" id="A0A517NHP2"/>
<dbReference type="KEGG" id="rlc:K227x_50720"/>
<dbReference type="EMBL" id="CP036525">
    <property type="protein sequence ID" value="QDT06656.1"/>
    <property type="molecule type" value="Genomic_DNA"/>
</dbReference>
<sequence>MRVGVVADPALQCSELTNRATVGVELLFASRFLLRPFRFFPSKVFAVLIPRNHLTAFSRRQWLTTAACAGVASLTAGPLAMGQANAQVPDGGASNDSGLGGGTGSDPGDTSGASSTAKERLIYQSPQTQNWKIGLILNTPVTCTNVLATFIVPMDWPEQTVTVTGRTIDNAVSGWKTRDLPGGARQVVLQMARVPGGSTVEMTFEFAIARSRILPPDLTDDLVIPSRPPRDLRVFMGNSPNIDTSHGKIRMVARDLKKEPADNDWQRVEQIYDYVRDNVEYIEGPIRNASDALKDGKGDCEDMTSLFVALCRNNGIPARMVWIPDHCYPEFYLETPDGEGIWFPCQAAGTRQFGRMDEYRPVLQKGDRFKVPESSSPLRYVSEYFRCDRKGKSDPRPKFVRDMIDV</sequence>
<evidence type="ECO:0000259" key="2">
    <source>
        <dbReference type="SMART" id="SM00460"/>
    </source>
</evidence>
<evidence type="ECO:0000256" key="1">
    <source>
        <dbReference type="SAM" id="MobiDB-lite"/>
    </source>
</evidence>
<gene>
    <name evidence="3" type="ORF">K227x_50720</name>
</gene>
<evidence type="ECO:0000313" key="4">
    <source>
        <dbReference type="Proteomes" id="UP000318538"/>
    </source>
</evidence>
<dbReference type="SUPFAM" id="SSF54001">
    <property type="entry name" value="Cysteine proteinases"/>
    <property type="match status" value="1"/>
</dbReference>
<dbReference type="Gene3D" id="3.10.620.30">
    <property type="match status" value="1"/>
</dbReference>
<feature type="compositionally biased region" description="Low complexity" evidence="1">
    <location>
        <begin position="106"/>
        <end position="116"/>
    </location>
</feature>
<organism evidence="3 4">
    <name type="scientific">Rubripirellula lacrimiformis</name>
    <dbReference type="NCBI Taxonomy" id="1930273"/>
    <lineage>
        <taxon>Bacteria</taxon>
        <taxon>Pseudomonadati</taxon>
        <taxon>Planctomycetota</taxon>
        <taxon>Planctomycetia</taxon>
        <taxon>Pirellulales</taxon>
        <taxon>Pirellulaceae</taxon>
        <taxon>Rubripirellula</taxon>
    </lineage>
</organism>
<dbReference type="SMART" id="SM00460">
    <property type="entry name" value="TGc"/>
    <property type="match status" value="1"/>
</dbReference>
<dbReference type="PANTHER" id="PTHR33490">
    <property type="entry name" value="BLR5614 PROTEIN-RELATED"/>
    <property type="match status" value="1"/>
</dbReference>
<protein>
    <submittedName>
        <fullName evidence="3">Transglutaminase-like superfamily protein</fullName>
    </submittedName>
</protein>
<dbReference type="InterPro" id="IPR038765">
    <property type="entry name" value="Papain-like_cys_pep_sf"/>
</dbReference>
<keyword evidence="4" id="KW-1185">Reference proteome</keyword>
<feature type="domain" description="Transglutaminase-like" evidence="2">
    <location>
        <begin position="292"/>
        <end position="349"/>
    </location>
</feature>